<protein>
    <submittedName>
        <fullName evidence="1">THUMP domain-containing protein 1-like</fullName>
    </submittedName>
</protein>
<reference evidence="1 2" key="1">
    <citation type="journal article" date="2023" name="Science">
        <title>Complex scaffold remodeling in plant triterpene biosynthesis.</title>
        <authorList>
            <person name="De La Pena R."/>
            <person name="Hodgson H."/>
            <person name="Liu J.C."/>
            <person name="Stephenson M.J."/>
            <person name="Martin A.C."/>
            <person name="Owen C."/>
            <person name="Harkess A."/>
            <person name="Leebens-Mack J."/>
            <person name="Jimenez L.E."/>
            <person name="Osbourn A."/>
            <person name="Sattely E.S."/>
        </authorList>
    </citation>
    <scope>NUCLEOTIDE SEQUENCE [LARGE SCALE GENOMIC DNA]</scope>
    <source>
        <strain evidence="2">cv. JPN11</strain>
        <tissue evidence="1">Leaf</tissue>
    </source>
</reference>
<keyword evidence="2" id="KW-1185">Reference proteome</keyword>
<comment type="caution">
    <text evidence="1">The sequence shown here is derived from an EMBL/GenBank/DDBJ whole genome shotgun (WGS) entry which is preliminary data.</text>
</comment>
<dbReference type="Proteomes" id="UP001164539">
    <property type="component" value="Chromosome 2"/>
</dbReference>
<name>A0ACC1YKZ7_MELAZ</name>
<proteinExistence type="predicted"/>
<evidence type="ECO:0000313" key="2">
    <source>
        <dbReference type="Proteomes" id="UP001164539"/>
    </source>
</evidence>
<evidence type="ECO:0000313" key="1">
    <source>
        <dbReference type="EMBL" id="KAJ4724355.1"/>
    </source>
</evidence>
<organism evidence="1 2">
    <name type="scientific">Melia azedarach</name>
    <name type="common">Chinaberry tree</name>
    <dbReference type="NCBI Taxonomy" id="155640"/>
    <lineage>
        <taxon>Eukaryota</taxon>
        <taxon>Viridiplantae</taxon>
        <taxon>Streptophyta</taxon>
        <taxon>Embryophyta</taxon>
        <taxon>Tracheophyta</taxon>
        <taxon>Spermatophyta</taxon>
        <taxon>Magnoliopsida</taxon>
        <taxon>eudicotyledons</taxon>
        <taxon>Gunneridae</taxon>
        <taxon>Pentapetalae</taxon>
        <taxon>rosids</taxon>
        <taxon>malvids</taxon>
        <taxon>Sapindales</taxon>
        <taxon>Meliaceae</taxon>
        <taxon>Melia</taxon>
    </lineage>
</organism>
<dbReference type="EMBL" id="CM051395">
    <property type="protein sequence ID" value="KAJ4724355.1"/>
    <property type="molecule type" value="Genomic_DNA"/>
</dbReference>
<gene>
    <name evidence="1" type="ORF">OWV82_003356</name>
</gene>
<sequence length="388" mass="42616">MAAENKPKTGTTANKGRKRRQFLPHNKAVKKKGGYPLRPGVQGFLITCDGGRERQACQEAIYVVDSFCEELVHGKGSGINSKGIPSKPLNKKIVFASSSSDDDDDDDDGEEEEVVEGKENDESGEVGKGAEKQSDTCGDDDASNEQLTDKKSNPHDSDNVHCGKGTEGVTGENREDGENHESQSNEAEEPPAKKQCLEADASKCVKVEEKSIDKLIEAELEELGDKNKRRFVHLDSGCNGVAFVQMRKRDGDPGPKDIVQHMMTSVASSRKPISRSILRVLPIEVSCYASEEEISRAIKPLVEKYFPVETQKAQKFAVLYEARANTGIDRMKIINSVAKSVPAPHKVDLSNPDKTIVVEIVKTVCMIGVVEKYKELAKFNLRQLTSPK</sequence>
<accession>A0ACC1YKZ7</accession>